<reference evidence="2 3" key="1">
    <citation type="journal article" date="2019" name="Mar. Drugs">
        <title>Comparative Genomics and CAZyme Genome Repertoires of Marine Zobellia amurskyensis KMM 3526(T) and Zobellia laminariae KMM 3676(T).</title>
        <authorList>
            <person name="Chernysheva N."/>
            <person name="Bystritskaya E."/>
            <person name="Stenkova A."/>
            <person name="Golovkin I."/>
            <person name="Nedashkovskaya O."/>
            <person name="Isaeva M."/>
        </authorList>
    </citation>
    <scope>NUCLEOTIDE SEQUENCE [LARGE SCALE GENOMIC DNA]</scope>
    <source>
        <strain evidence="2 3">KMM 3526</strain>
    </source>
</reference>
<dbReference type="EMBL" id="RCNR01000010">
    <property type="protein sequence ID" value="MUH35738.1"/>
    <property type="molecule type" value="Genomic_DNA"/>
</dbReference>
<dbReference type="Pfam" id="PF23296">
    <property type="entry name" value="DUF7079"/>
    <property type="match status" value="1"/>
</dbReference>
<sequence length="125" mass="15391">MELEQRFPVWNSISELYLDTELQGHNYDTITRTFLNSGFSLEELKAIDRHEVFPVLKANLLNIFGEWRGFDEKWLNEECTKRYLKRDNRWFKNKNQFYDYFLFSMRKDHWTEIENRMQIHSAEAK</sequence>
<evidence type="ECO:0000313" key="3">
    <source>
        <dbReference type="Proteomes" id="UP000540519"/>
    </source>
</evidence>
<name>A0A7X2ZST2_9FLAO</name>
<dbReference type="Proteomes" id="UP000540519">
    <property type="component" value="Unassembled WGS sequence"/>
</dbReference>
<evidence type="ECO:0000259" key="1">
    <source>
        <dbReference type="Pfam" id="PF23296"/>
    </source>
</evidence>
<protein>
    <recommendedName>
        <fullName evidence="1">DUF7079 domain-containing protein</fullName>
    </recommendedName>
</protein>
<accession>A0A7X2ZST2</accession>
<evidence type="ECO:0000313" key="2">
    <source>
        <dbReference type="EMBL" id="MUH35738.1"/>
    </source>
</evidence>
<proteinExistence type="predicted"/>
<dbReference type="AlphaFoldDB" id="A0A7X2ZST2"/>
<comment type="caution">
    <text evidence="2">The sequence shown here is derived from an EMBL/GenBank/DDBJ whole genome shotgun (WGS) entry which is preliminary data.</text>
</comment>
<dbReference type="OrthoDB" id="8684941at2"/>
<feature type="domain" description="DUF7079" evidence="1">
    <location>
        <begin position="4"/>
        <end position="116"/>
    </location>
</feature>
<organism evidence="2 3">
    <name type="scientific">Zobellia amurskyensis</name>
    <dbReference type="NCBI Taxonomy" id="248905"/>
    <lineage>
        <taxon>Bacteria</taxon>
        <taxon>Pseudomonadati</taxon>
        <taxon>Bacteroidota</taxon>
        <taxon>Flavobacteriia</taxon>
        <taxon>Flavobacteriales</taxon>
        <taxon>Flavobacteriaceae</taxon>
        <taxon>Zobellia</taxon>
    </lineage>
</organism>
<dbReference type="InterPro" id="IPR055507">
    <property type="entry name" value="DUF7079"/>
</dbReference>
<gene>
    <name evidence="2" type="ORF">D9O36_07795</name>
</gene>
<keyword evidence="3" id="KW-1185">Reference proteome</keyword>